<dbReference type="PROSITE" id="PS50297">
    <property type="entry name" value="ANK_REP_REGION"/>
    <property type="match status" value="1"/>
</dbReference>
<comment type="caution">
    <text evidence="5">The sequence shown here is derived from an EMBL/GenBank/DDBJ whole genome shotgun (WGS) entry which is preliminary data.</text>
</comment>
<keyword evidence="3" id="KW-0472">Membrane</keyword>
<dbReference type="Proteomes" id="UP000566819">
    <property type="component" value="Unassembled WGS sequence"/>
</dbReference>
<gene>
    <name evidence="5" type="ORF">G7Y89_g3823</name>
</gene>
<organism evidence="5 6">
    <name type="scientific">Cudoniella acicularis</name>
    <dbReference type="NCBI Taxonomy" id="354080"/>
    <lineage>
        <taxon>Eukaryota</taxon>
        <taxon>Fungi</taxon>
        <taxon>Dikarya</taxon>
        <taxon>Ascomycota</taxon>
        <taxon>Pezizomycotina</taxon>
        <taxon>Leotiomycetes</taxon>
        <taxon>Helotiales</taxon>
        <taxon>Tricladiaceae</taxon>
        <taxon>Cudoniella</taxon>
    </lineage>
</organism>
<dbReference type="OrthoDB" id="5125733at2759"/>
<evidence type="ECO:0000313" key="5">
    <source>
        <dbReference type="EMBL" id="KAF4634291.1"/>
    </source>
</evidence>
<feature type="transmembrane region" description="Helical" evidence="3">
    <location>
        <begin position="894"/>
        <end position="915"/>
    </location>
</feature>
<feature type="region of interest" description="Disordered" evidence="2">
    <location>
        <begin position="928"/>
        <end position="960"/>
    </location>
</feature>
<evidence type="ECO:0000313" key="6">
    <source>
        <dbReference type="Proteomes" id="UP000566819"/>
    </source>
</evidence>
<proteinExistence type="predicted"/>
<evidence type="ECO:0000259" key="4">
    <source>
        <dbReference type="Pfam" id="PF06985"/>
    </source>
</evidence>
<accession>A0A8H4RRW1</accession>
<dbReference type="SUPFAM" id="SSF48403">
    <property type="entry name" value="Ankyrin repeat"/>
    <property type="match status" value="1"/>
</dbReference>
<evidence type="ECO:0000256" key="1">
    <source>
        <dbReference type="PROSITE-ProRule" id="PRU00023"/>
    </source>
</evidence>
<feature type="repeat" description="ANK" evidence="1">
    <location>
        <begin position="1246"/>
        <end position="1266"/>
    </location>
</feature>
<dbReference type="PANTHER" id="PTHR33112">
    <property type="entry name" value="DOMAIN PROTEIN, PUTATIVE-RELATED"/>
    <property type="match status" value="1"/>
</dbReference>
<keyword evidence="6" id="KW-1185">Reference proteome</keyword>
<dbReference type="SMART" id="SM00248">
    <property type="entry name" value="ANK"/>
    <property type="match status" value="5"/>
</dbReference>
<protein>
    <recommendedName>
        <fullName evidence="4">Heterokaryon incompatibility domain-containing protein</fullName>
    </recommendedName>
</protein>
<feature type="region of interest" description="Disordered" evidence="2">
    <location>
        <begin position="117"/>
        <end position="138"/>
    </location>
</feature>
<dbReference type="PANTHER" id="PTHR33112:SF16">
    <property type="entry name" value="HETEROKARYON INCOMPATIBILITY DOMAIN-CONTAINING PROTEIN"/>
    <property type="match status" value="1"/>
</dbReference>
<feature type="repeat" description="ANK" evidence="1">
    <location>
        <begin position="1210"/>
        <end position="1242"/>
    </location>
</feature>
<dbReference type="InterPro" id="IPR010730">
    <property type="entry name" value="HET"/>
</dbReference>
<keyword evidence="1" id="KW-0040">ANK repeat</keyword>
<dbReference type="Pfam" id="PF06985">
    <property type="entry name" value="HET"/>
    <property type="match status" value="1"/>
</dbReference>
<sequence length="1287" mass="142341">MSDLCSSCLQIAVVLPASDEIIETEHWIIQQVLDVIPRGIPREDRLPVGSFRFESKRLADEHVQSAQNGCLLCQLLCWVKGDDGKTHELVYDSQAFKHIFDVSELKPHYDIRAVRVQSERPSGSKAPEESTLQQTASRKPKSLQFFAHADEGGPAAKWLTSRDVDPFVASQRSFFRAKKWLQACTQNIDVHADCPKHATPFLPTRVIDVSSLHDNDLMKLSSSTRQRADYAALSYCWGGPQADATTSLNIDGRMKSFKLSTLPQTLQDAVRVTREMGLQFLWVDAICILQDSTPDKEVEMATMAQVYKNAFVTIIAAHSSSCYQGFLEDRSKRQLPLVESEETRRKRASTAVRLGIFAKSQRSTVLNSTAVRERELQSSLLGQPVPRLDTEASSSKSVEMDGSATIYETFVLKLPYRGPDGILGTLSLSKQNGEWREDEETIYKRAWALQERLLSPRVLFYGRDRLVFRCHKTYIMNGMSISDKLPQQLNPAVFSPSPQQSFLNGSAKIDWSHITETYSKCNLTVGSDKLPALSGLAQEYHRLTGDKYAAGLWISNLPTDLMWAPVAPYPSQERCPPRVTPYRAPSWSWASMDADVRMATDEAENDISLVDCKMKLKNPKAPFGEVVGGELVIRGPLMKANLGAEARCTVDISWWPKRELDPDFDEWGGSRRQFRSALPPEETIGTVTFDTTEPEPKEIFLLKICIFSSKDMVSGLALTPVKLRRREAVAQKLRLRPTVFRRVAQAVALDGFVNWVSTTTGYAFTEPPVDNPDYTRTYVLGQTISITWNQTAPRVHLRLDPLSSANIWEYGITYAILLDNATNTGVFEWTIGTNDNVTLDLIVRAFLVVGGSQNSTSTSFPINPTYTTTATVTATHTISVPEPSPSGLSEASKVGLGLGIPFALLCLGLLAALIFSLRKRRKSGTLGLAGRNQQRSELEGGAQQSHRDTVSSYGHGGGQAAMAQPFKREIASGEYRKHYWRKLGYHDYKNTFPLVEASKKGNIDAVRELVEGEKRAVFYLQQGMKGAAEKGKVEVMRYHFEKGDVVEETLVSHAIMGGFVEVFQELLDRGWDVNEVTSRAGPNLLWAITTKVSDPDHVLVGWFLDNGADPNAIKVVRLANVGFHSNVGPAPDFAAALSIAAAASSTEVFDILLKHGAQLGVCDPLHAAASMGLPNRAPMMEHLFELGIDVNEIGDKECCSRSEFSETPHFSCAPLYSAAAAGQFRNVQFLVEHGADLFSKNTHGKSGKTPLDEAVHYGHREVVEFLSVAMAASSGSGPNPSRTYLLK</sequence>
<dbReference type="Gene3D" id="1.25.40.20">
    <property type="entry name" value="Ankyrin repeat-containing domain"/>
    <property type="match status" value="1"/>
</dbReference>
<reference evidence="5 6" key="1">
    <citation type="submission" date="2020-03" db="EMBL/GenBank/DDBJ databases">
        <title>Draft Genome Sequence of Cudoniella acicularis.</title>
        <authorList>
            <person name="Buettner E."/>
            <person name="Kellner H."/>
        </authorList>
    </citation>
    <scope>NUCLEOTIDE SEQUENCE [LARGE SCALE GENOMIC DNA]</scope>
    <source>
        <strain evidence="5 6">DSM 108380</strain>
    </source>
</reference>
<dbReference type="PROSITE" id="PS50088">
    <property type="entry name" value="ANK_REPEAT"/>
    <property type="match status" value="2"/>
</dbReference>
<feature type="domain" description="Heterokaryon incompatibility" evidence="4">
    <location>
        <begin position="230"/>
        <end position="451"/>
    </location>
</feature>
<keyword evidence="3" id="KW-0812">Transmembrane</keyword>
<dbReference type="Pfam" id="PF12796">
    <property type="entry name" value="Ank_2"/>
    <property type="match status" value="1"/>
</dbReference>
<evidence type="ECO:0000256" key="3">
    <source>
        <dbReference type="SAM" id="Phobius"/>
    </source>
</evidence>
<dbReference type="EMBL" id="JAAMPI010000195">
    <property type="protein sequence ID" value="KAF4634291.1"/>
    <property type="molecule type" value="Genomic_DNA"/>
</dbReference>
<evidence type="ECO:0000256" key="2">
    <source>
        <dbReference type="SAM" id="MobiDB-lite"/>
    </source>
</evidence>
<dbReference type="InterPro" id="IPR036770">
    <property type="entry name" value="Ankyrin_rpt-contain_sf"/>
</dbReference>
<name>A0A8H4RRW1_9HELO</name>
<keyword evidence="3" id="KW-1133">Transmembrane helix</keyword>
<dbReference type="InterPro" id="IPR002110">
    <property type="entry name" value="Ankyrin_rpt"/>
</dbReference>